<dbReference type="AlphaFoldDB" id="A0A520X8S7"/>
<dbReference type="Proteomes" id="UP000322454">
    <property type="component" value="Unassembled WGS sequence"/>
</dbReference>
<gene>
    <name evidence="1" type="ORF">EVJ48_08670</name>
</gene>
<sequence>MSKKTAAASTVVLLIFISFFFSGCAVNVKTAVKPYKKPVAYKSRKEVLAGLIKNYGTFGGLSGRLRFTVSDGGFSIEQAGIYKYIAGKYISFIILDMYGDVLFNAKIIKTKSGTEAVFFNPEDGKIKSINLDKKYKIKTNDKTQNYQRLLRVFKILLFIDKLNKIKKSPIFYNTEKGFFFAYGGKQGYYICVSKKYLIRSVTSVKNGKEIESVRFKDYVLKGSGANTSMVPLKIYVDDYLYNVKMNIRLSKGSMLLN</sequence>
<evidence type="ECO:0000313" key="1">
    <source>
        <dbReference type="EMBL" id="RZV37548.1"/>
    </source>
</evidence>
<accession>A0A520X8S7</accession>
<dbReference type="PROSITE" id="PS51257">
    <property type="entry name" value="PROKAR_LIPOPROTEIN"/>
    <property type="match status" value="1"/>
</dbReference>
<dbReference type="EMBL" id="SHMQ01000035">
    <property type="protein sequence ID" value="RZV37548.1"/>
    <property type="molecule type" value="Genomic_DNA"/>
</dbReference>
<evidence type="ECO:0000313" key="2">
    <source>
        <dbReference type="Proteomes" id="UP000322454"/>
    </source>
</evidence>
<comment type="caution">
    <text evidence="1">The sequence shown here is derived from an EMBL/GenBank/DDBJ whole genome shotgun (WGS) entry which is preliminary data.</text>
</comment>
<evidence type="ECO:0008006" key="3">
    <source>
        <dbReference type="Google" id="ProtNLM"/>
    </source>
</evidence>
<protein>
    <recommendedName>
        <fullName evidence="3">DUF4292 domain-containing protein</fullName>
    </recommendedName>
</protein>
<organism evidence="1 2">
    <name type="scientific">Candidatus Acidulodesulfobacterium acidiphilum</name>
    <dbReference type="NCBI Taxonomy" id="2597224"/>
    <lineage>
        <taxon>Bacteria</taxon>
        <taxon>Deltaproteobacteria</taxon>
        <taxon>Candidatus Acidulodesulfobacterales</taxon>
        <taxon>Candidatus Acidulodesulfobacterium</taxon>
    </lineage>
</organism>
<proteinExistence type="predicted"/>
<reference evidence="1 2" key="1">
    <citation type="submission" date="2019-01" db="EMBL/GenBank/DDBJ databases">
        <title>Insights into ecological role of a new deltaproteobacterial order Candidatus Sinidesulfobacterales (Sva0485) by metagenomics and metatranscriptomics.</title>
        <authorList>
            <person name="Tan S."/>
            <person name="Liu J."/>
            <person name="Fang Y."/>
            <person name="Hedlund B."/>
            <person name="Lian Z.-H."/>
            <person name="Huang L.-Y."/>
            <person name="Li J.-T."/>
            <person name="Huang L.-N."/>
            <person name="Li W.-J."/>
            <person name="Jiang H.-C."/>
            <person name="Dong H.-L."/>
            <person name="Shu W.-S."/>
        </authorList>
    </citation>
    <scope>NUCLEOTIDE SEQUENCE [LARGE SCALE GENOMIC DNA]</scope>
    <source>
        <strain evidence="1">AP4</strain>
    </source>
</reference>
<name>A0A520X8S7_9DELT</name>